<name>A0A8H5Z7C8_COCSA</name>
<dbReference type="EMBL" id="WNKQ01000028">
    <property type="protein sequence ID" value="KAF5844161.1"/>
    <property type="molecule type" value="Genomic_DNA"/>
</dbReference>
<dbReference type="AlphaFoldDB" id="A0A8H5Z7C8"/>
<comment type="caution">
    <text evidence="1">The sequence shown here is derived from an EMBL/GenBank/DDBJ whole genome shotgun (WGS) entry which is preliminary data.</text>
</comment>
<sequence length="79" mass="9256">MAARLFAVDLNWRLPYPRSRRTWRNLFVLLFLLVKKWTSAMYCLGLPRTLGEFSIKYEHLEKLAESAMKIGALKSTLSH</sequence>
<protein>
    <submittedName>
        <fullName evidence="1">Uncharacterized protein</fullName>
    </submittedName>
</protein>
<dbReference type="Proteomes" id="UP000624244">
    <property type="component" value="Unassembled WGS sequence"/>
</dbReference>
<reference evidence="1" key="1">
    <citation type="submission" date="2019-11" db="EMBL/GenBank/DDBJ databases">
        <title>Bipolaris sorokiniana Genome sequencing.</title>
        <authorList>
            <person name="Wang H."/>
        </authorList>
    </citation>
    <scope>NUCLEOTIDE SEQUENCE</scope>
</reference>
<proteinExistence type="predicted"/>
<evidence type="ECO:0000313" key="2">
    <source>
        <dbReference type="Proteomes" id="UP000624244"/>
    </source>
</evidence>
<gene>
    <name evidence="1" type="ORF">GGP41_008918</name>
</gene>
<accession>A0A8H5Z7C8</accession>
<evidence type="ECO:0000313" key="1">
    <source>
        <dbReference type="EMBL" id="KAF5844161.1"/>
    </source>
</evidence>
<organism evidence="1 2">
    <name type="scientific">Cochliobolus sativus</name>
    <name type="common">Common root rot and spot blotch fungus</name>
    <name type="synonym">Bipolaris sorokiniana</name>
    <dbReference type="NCBI Taxonomy" id="45130"/>
    <lineage>
        <taxon>Eukaryota</taxon>
        <taxon>Fungi</taxon>
        <taxon>Dikarya</taxon>
        <taxon>Ascomycota</taxon>
        <taxon>Pezizomycotina</taxon>
        <taxon>Dothideomycetes</taxon>
        <taxon>Pleosporomycetidae</taxon>
        <taxon>Pleosporales</taxon>
        <taxon>Pleosporineae</taxon>
        <taxon>Pleosporaceae</taxon>
        <taxon>Bipolaris</taxon>
    </lineage>
</organism>